<protein>
    <recommendedName>
        <fullName evidence="2 6">Protein phosphatase methylesterase 1</fullName>
        <shortName evidence="6">PME-1</shortName>
        <ecNumber evidence="6">3.1.1.-</ecNumber>
    </recommendedName>
</protein>
<dbReference type="OrthoDB" id="194865at2759"/>
<evidence type="ECO:0000256" key="6">
    <source>
        <dbReference type="PIRNR" id="PIRNR022950"/>
    </source>
</evidence>
<dbReference type="SUPFAM" id="SSF53474">
    <property type="entry name" value="alpha/beta-Hydrolases"/>
    <property type="match status" value="1"/>
</dbReference>
<dbReference type="AlphaFoldDB" id="A0A167FGD4"/>
<keyword evidence="10" id="KW-1185">Reference proteome</keyword>
<comment type="function">
    <text evidence="6">Demethylates proteins that have been reversibly carboxymethylated.</text>
</comment>
<evidence type="ECO:0000313" key="9">
    <source>
        <dbReference type="EMBL" id="ANB15266.1"/>
    </source>
</evidence>
<keyword evidence="9" id="KW-0689">Ribosomal protein</keyword>
<organism evidence="9 10">
    <name type="scientific">Sugiyamaella lignohabitans</name>
    <dbReference type="NCBI Taxonomy" id="796027"/>
    <lineage>
        <taxon>Eukaryota</taxon>
        <taxon>Fungi</taxon>
        <taxon>Dikarya</taxon>
        <taxon>Ascomycota</taxon>
        <taxon>Saccharomycotina</taxon>
        <taxon>Dipodascomycetes</taxon>
        <taxon>Dipodascales</taxon>
        <taxon>Trichomonascaceae</taxon>
        <taxon>Sugiyamaella</taxon>
    </lineage>
</organism>
<dbReference type="GO" id="GO:0051723">
    <property type="term" value="F:protein methylesterase activity"/>
    <property type="evidence" value="ECO:0007669"/>
    <property type="project" value="UniProtKB-EC"/>
</dbReference>
<reference evidence="9 10" key="1">
    <citation type="submission" date="2016-02" db="EMBL/GenBank/DDBJ databases">
        <title>Complete genome sequence and transcriptome regulation of the pentose utilising yeast Sugiyamaella lignohabitans.</title>
        <authorList>
            <person name="Bellasio M."/>
            <person name="Peymann A."/>
            <person name="Valli M."/>
            <person name="Sipitzky M."/>
            <person name="Graf A."/>
            <person name="Sauer M."/>
            <person name="Marx H."/>
            <person name="Mattanovich D."/>
        </authorList>
    </citation>
    <scope>NUCLEOTIDE SEQUENCE [LARGE SCALE GENOMIC DNA]</scope>
    <source>
        <strain evidence="9 10">CBS 10342</strain>
    </source>
</reference>
<dbReference type="EC" id="3.1.1.-" evidence="6"/>
<dbReference type="EMBL" id="CP014503">
    <property type="protein sequence ID" value="ANB15266.1"/>
    <property type="molecule type" value="Genomic_DNA"/>
</dbReference>
<dbReference type="Gene3D" id="3.40.50.1820">
    <property type="entry name" value="alpha/beta hydrolase"/>
    <property type="match status" value="1"/>
</dbReference>
<comment type="catalytic activity">
    <reaction evidence="5">
        <text>[phosphatase 2A protein]-C-terminal L-leucine methyl ester + H2O = [phosphatase 2A protein]-C-terminal L-leucine + methanol + H(+)</text>
        <dbReference type="Rhea" id="RHEA:48548"/>
        <dbReference type="Rhea" id="RHEA-COMP:12134"/>
        <dbReference type="Rhea" id="RHEA-COMP:12135"/>
        <dbReference type="ChEBI" id="CHEBI:15377"/>
        <dbReference type="ChEBI" id="CHEBI:15378"/>
        <dbReference type="ChEBI" id="CHEBI:17790"/>
        <dbReference type="ChEBI" id="CHEBI:90516"/>
        <dbReference type="ChEBI" id="CHEBI:90517"/>
        <dbReference type="EC" id="3.1.1.89"/>
    </reaction>
</comment>
<dbReference type="InterPro" id="IPR029058">
    <property type="entry name" value="AB_hydrolase_fold"/>
</dbReference>
<accession>A0A167FGD4</accession>
<dbReference type="RefSeq" id="XP_018737743.1">
    <property type="nucleotide sequence ID" value="XM_018879867.1"/>
</dbReference>
<dbReference type="PIRSF" id="PIRSF022950">
    <property type="entry name" value="PPase_methylesterase_euk"/>
    <property type="match status" value="1"/>
</dbReference>
<evidence type="ECO:0000256" key="2">
    <source>
        <dbReference type="ARBA" id="ARBA00020672"/>
    </source>
</evidence>
<evidence type="ECO:0000256" key="4">
    <source>
        <dbReference type="ARBA" id="ARBA00022801"/>
    </source>
</evidence>
<dbReference type="GO" id="GO:0005840">
    <property type="term" value="C:ribosome"/>
    <property type="evidence" value="ECO:0007669"/>
    <property type="project" value="UniProtKB-KW"/>
</dbReference>
<dbReference type="GeneID" id="30034853"/>
<dbReference type="InterPro" id="IPR000073">
    <property type="entry name" value="AB_hydrolase_1"/>
</dbReference>
<evidence type="ECO:0000256" key="1">
    <source>
        <dbReference type="ARBA" id="ARBA00008645"/>
    </source>
</evidence>
<feature type="active site" evidence="7">
    <location>
        <position position="250"/>
    </location>
</feature>
<dbReference type="Proteomes" id="UP000189580">
    <property type="component" value="Chromosome b"/>
</dbReference>
<gene>
    <name evidence="9" type="primary">PPE1</name>
    <name evidence="9" type="ORF">AWJ20_2892</name>
</gene>
<evidence type="ECO:0000259" key="8">
    <source>
        <dbReference type="Pfam" id="PF12697"/>
    </source>
</evidence>
<dbReference type="Pfam" id="PF12697">
    <property type="entry name" value="Abhydrolase_6"/>
    <property type="match status" value="1"/>
</dbReference>
<name>A0A167FGD4_9ASCO</name>
<dbReference type="PANTHER" id="PTHR14189">
    <property type="entry name" value="PROTEIN PHOSPHATASE METHYLESTERASE-1 RELATED"/>
    <property type="match status" value="1"/>
</dbReference>
<feature type="active site" evidence="7">
    <location>
        <position position="377"/>
    </location>
</feature>
<comment type="similarity">
    <text evidence="1 6">Belongs to the AB hydrolase superfamily.</text>
</comment>
<dbReference type="PANTHER" id="PTHR14189:SF0">
    <property type="entry name" value="PROTEIN PHOSPHATASE METHYLESTERASE 1"/>
    <property type="match status" value="1"/>
</dbReference>
<keyword evidence="4 6" id="KW-0378">Hydrolase</keyword>
<dbReference type="InterPro" id="IPR016812">
    <property type="entry name" value="PPase_methylesterase_euk"/>
</dbReference>
<keyword evidence="9" id="KW-0687">Ribonucleoprotein</keyword>
<evidence type="ECO:0000256" key="5">
    <source>
        <dbReference type="ARBA" id="ARBA00049203"/>
    </source>
</evidence>
<proteinExistence type="inferred from homology"/>
<feature type="active site" evidence="7">
    <location>
        <position position="225"/>
    </location>
</feature>
<feature type="domain" description="AB hydrolase-1" evidence="8">
    <location>
        <begin position="117"/>
        <end position="388"/>
    </location>
</feature>
<evidence type="ECO:0000256" key="3">
    <source>
        <dbReference type="ARBA" id="ARBA00022487"/>
    </source>
</evidence>
<keyword evidence="3 6" id="KW-0719">Serine esterase</keyword>
<evidence type="ECO:0000313" key="10">
    <source>
        <dbReference type="Proteomes" id="UP000189580"/>
    </source>
</evidence>
<dbReference type="KEGG" id="slb:AWJ20_2892"/>
<evidence type="ECO:0000256" key="7">
    <source>
        <dbReference type="PIRSR" id="PIRSR022950-1"/>
    </source>
</evidence>
<sequence>MSNFEKDIFRKKILEYESKSGAAWASIHQEENDHGTVNPKNATDRTIADMSTDEEQDSLGSLGVHLVRSGGTSRKKLLAPKSWDEYFEENLTLSKDDKCVFNVYYIRPKSREAPIFIFHHGTGSSGLSFAVAGSKIVAHMQKNADSATICSRADDRLVGGVVSFDMRGHGRTVVDNPNHDYSLETLTEDFITMVELISKEKQWGTDNHGNTSDSFNPPLILVGHSLGGAIVTNASLKKRLKNVIGVVVLDAVEGPAIEALSSMDRVLSTWPCDFESIPKAIEWHIQSRALRNKESAAVSVPGIIKEIPDTSQYTWVLNPRTTKPYWENWFTGLSGNFLAAPAARLLILAGTDRLDKPLMIGQMQGKYQLVVFAESGHFIQEDEPDKTALTLVDFWTRNGRPTNIVPTFGKFRSE</sequence>